<name>A0A136KG65_9BACT</name>
<organism evidence="1 2">
    <name type="scientific">candidate division WS6 bacterium OLB21</name>
    <dbReference type="NCBI Taxonomy" id="1617427"/>
    <lineage>
        <taxon>Bacteria</taxon>
        <taxon>Candidatus Dojkabacteria</taxon>
    </lineage>
</organism>
<sequence length="81" mass="9130">MKNEAVTYYAFSPEGCELEIGDVGILNIREKDRLENPPEVEELFAGDPLAAMFIEASSQVLRFHGIPCEQCPIKQMCNLNR</sequence>
<dbReference type="Proteomes" id="UP000070449">
    <property type="component" value="Unassembled WGS sequence"/>
</dbReference>
<dbReference type="STRING" id="1617427.UZ20_WS6002000946"/>
<gene>
    <name evidence="1" type="ORF">UZ20_WS6002000946</name>
</gene>
<proteinExistence type="predicted"/>
<reference evidence="1 2" key="1">
    <citation type="submission" date="2015-02" db="EMBL/GenBank/DDBJ databases">
        <title>Improved understanding of the partial-nitritation anammox process through 23 genomes representing the majority of the microbial community.</title>
        <authorList>
            <person name="Speth D.R."/>
            <person name="In T Zandt M."/>
            <person name="Guerrero Cruz S."/>
            <person name="Jetten M.S."/>
            <person name="Dutilh B.E."/>
        </authorList>
    </citation>
    <scope>NUCLEOTIDE SEQUENCE [LARGE SCALE GENOMIC DNA]</scope>
    <source>
        <strain evidence="1">OLB21</strain>
    </source>
</reference>
<dbReference type="AlphaFoldDB" id="A0A136KG65"/>
<evidence type="ECO:0000313" key="2">
    <source>
        <dbReference type="Proteomes" id="UP000070449"/>
    </source>
</evidence>
<accession>A0A136KG65</accession>
<comment type="caution">
    <text evidence="1">The sequence shown here is derived from an EMBL/GenBank/DDBJ whole genome shotgun (WGS) entry which is preliminary data.</text>
</comment>
<dbReference type="EMBL" id="JYPD01000025">
    <property type="protein sequence ID" value="KXK08417.1"/>
    <property type="molecule type" value="Genomic_DNA"/>
</dbReference>
<protein>
    <submittedName>
        <fullName evidence="1">Uncharacterized protein</fullName>
    </submittedName>
</protein>
<evidence type="ECO:0000313" key="1">
    <source>
        <dbReference type="EMBL" id="KXK08417.1"/>
    </source>
</evidence>